<dbReference type="Proteomes" id="UP001062846">
    <property type="component" value="Chromosome 5"/>
</dbReference>
<evidence type="ECO:0000313" key="1">
    <source>
        <dbReference type="EMBL" id="KAI8556503.1"/>
    </source>
</evidence>
<proteinExistence type="predicted"/>
<reference evidence="1" key="1">
    <citation type="submission" date="2022-02" db="EMBL/GenBank/DDBJ databases">
        <title>Plant Genome Project.</title>
        <authorList>
            <person name="Zhang R.-G."/>
        </authorList>
    </citation>
    <scope>NUCLEOTIDE SEQUENCE</scope>
    <source>
        <strain evidence="1">AT1</strain>
    </source>
</reference>
<comment type="caution">
    <text evidence="1">The sequence shown here is derived from an EMBL/GenBank/DDBJ whole genome shotgun (WGS) entry which is preliminary data.</text>
</comment>
<evidence type="ECO:0000313" key="2">
    <source>
        <dbReference type="Proteomes" id="UP001062846"/>
    </source>
</evidence>
<gene>
    <name evidence="1" type="ORF">RHMOL_Rhmol05G0258200</name>
</gene>
<accession>A0ACC0NSY4</accession>
<organism evidence="1 2">
    <name type="scientific">Rhododendron molle</name>
    <name type="common">Chinese azalea</name>
    <name type="synonym">Azalea mollis</name>
    <dbReference type="NCBI Taxonomy" id="49168"/>
    <lineage>
        <taxon>Eukaryota</taxon>
        <taxon>Viridiplantae</taxon>
        <taxon>Streptophyta</taxon>
        <taxon>Embryophyta</taxon>
        <taxon>Tracheophyta</taxon>
        <taxon>Spermatophyta</taxon>
        <taxon>Magnoliopsida</taxon>
        <taxon>eudicotyledons</taxon>
        <taxon>Gunneridae</taxon>
        <taxon>Pentapetalae</taxon>
        <taxon>asterids</taxon>
        <taxon>Ericales</taxon>
        <taxon>Ericaceae</taxon>
        <taxon>Ericoideae</taxon>
        <taxon>Rhodoreae</taxon>
        <taxon>Rhododendron</taxon>
    </lineage>
</organism>
<dbReference type="EMBL" id="CM046392">
    <property type="protein sequence ID" value="KAI8556503.1"/>
    <property type="molecule type" value="Genomic_DNA"/>
</dbReference>
<keyword evidence="2" id="KW-1185">Reference proteome</keyword>
<protein>
    <submittedName>
        <fullName evidence="1">Uncharacterized protein</fullName>
    </submittedName>
</protein>
<sequence length="625" mass="70787">MTLPAAKRRWRGFVIAAVLGLVLLSMLVPLAFLLGLHNSFHSATAYATEKQSSASNGFEVYNQHKSSNSANQSKGDQSTHAEDLIRRLIPTLPKDFNTSALKEVENKTTGTVPGFPVPIDVPKPQHRVDSTRIVGGAAVVTGNMKGVSEESENFCEVKFGSYCLWRQDHKEEMKDHMVKKLKDRLYVARAYYPSIAKLPAHNKLSQELKQNIQEFERVLSETSTDADLPQQMGKRLERMEAVIARAKSFVLDCNNVDKKLRQLVDLTEDEANFHMKQSAFLYQLAVQTVPKSLHCLSMRLAVEYFRSPPPDVEQSMAEKYMNPSLQHFVIFSNNILASSVVINSTVMQSKESENQVFHVLTDGENYFSMKLWFFRNTYKQATVQVLNIEGLNLNDHAKATLSRLSLSEEFRISFHGVDKPSSTRTRTQYMSVFSHSHYVLPEIFHTLKKVVVLDDDIVVQQDLSALWSLDLEGKVNGAVQFCAVRLAQLKKYLGENISDGNSCAWMSGLNIVDLARWRELDLTGTFQRLLQEHLNGGEEPFQAASVRASLLAFQDLVHPLDDTWMLSGLGHDYGLNIEAFNKAAVLHFNGNMKPWIDLGIPKYRGYWKRFLIRENQFMSDCNVNP</sequence>
<name>A0ACC0NSY4_RHOML</name>